<dbReference type="GO" id="GO:0008650">
    <property type="term" value="F:rRNA (uridine-2'-O-)-methyltransferase activity"/>
    <property type="evidence" value="ECO:0007669"/>
    <property type="project" value="UniProtKB-UniRule"/>
</dbReference>
<evidence type="ECO:0000256" key="8">
    <source>
        <dbReference type="ARBA" id="ARBA00041995"/>
    </source>
</evidence>
<dbReference type="RefSeq" id="WP_132938715.1">
    <property type="nucleotide sequence ID" value="NZ_CP119676.1"/>
</dbReference>
<proteinExistence type="inferred from homology"/>
<evidence type="ECO:0000256" key="6">
    <source>
        <dbReference type="ARBA" id="ARBA00038861"/>
    </source>
</evidence>
<dbReference type="InterPro" id="IPR050082">
    <property type="entry name" value="RNA_methyltr_RlmE"/>
</dbReference>
<evidence type="ECO:0000256" key="10">
    <source>
        <dbReference type="ARBA" id="ARBA00048970"/>
    </source>
</evidence>
<dbReference type="EC" id="2.1.1.166" evidence="6 11"/>
<dbReference type="InterPro" id="IPR029063">
    <property type="entry name" value="SAM-dependent_MTases_sf"/>
</dbReference>
<comment type="similarity">
    <text evidence="11">Belongs to the class I-like SAM-binding methyltransferase superfamily. RNA methyltransferase RlmE family.</text>
</comment>
<keyword evidence="4 11" id="KW-0949">S-adenosyl-L-methionine</keyword>
<sequence>MSKKPSQGRKSAGGSAAQSGGAGRDITHRVKSAKGRKTSSTRWLQRQLNDPYVHEAKRRGYRSRAAFKLIELDDRFKFLKPGSRVLDLGAAPGGWTQVAIERIKPSPSGYGGGKVVAIDIQEMDPLPGADCLHMDFMDDDAPERLKTALGGAADVVMSDMAAPATGHPGTDHLRIMALCETALDFALQVLAPEGVFLAKVFQGGSEQTLLAQLKKDFKTVKHAKPPASRSGSAEMYVIALGFRGIAPEK</sequence>
<comment type="caution">
    <text evidence="15">The sequence shown here is derived from an EMBL/GenBank/DDBJ whole genome shotgun (WGS) entry which is preliminary data.</text>
</comment>
<evidence type="ECO:0000256" key="12">
    <source>
        <dbReference type="PIRSR" id="PIRSR005461-1"/>
    </source>
</evidence>
<evidence type="ECO:0000259" key="14">
    <source>
        <dbReference type="Pfam" id="PF01728"/>
    </source>
</evidence>
<keyword evidence="3 11" id="KW-0808">Transferase</keyword>
<evidence type="ECO:0000256" key="2">
    <source>
        <dbReference type="ARBA" id="ARBA00022603"/>
    </source>
</evidence>
<evidence type="ECO:0000256" key="5">
    <source>
        <dbReference type="ARBA" id="ARBA00037569"/>
    </source>
</evidence>
<feature type="compositionally biased region" description="Low complexity" evidence="13">
    <location>
        <begin position="8"/>
        <end position="19"/>
    </location>
</feature>
<dbReference type="PIRSF" id="PIRSF005461">
    <property type="entry name" value="23S_rRNA_mtase"/>
    <property type="match status" value="1"/>
</dbReference>
<accession>A0A4R3JBG5</accession>
<evidence type="ECO:0000256" key="9">
    <source>
        <dbReference type="ARBA" id="ARBA00042745"/>
    </source>
</evidence>
<evidence type="ECO:0000256" key="11">
    <source>
        <dbReference type="HAMAP-Rule" id="MF_01547"/>
    </source>
</evidence>
<feature type="active site" description="Proton acceptor" evidence="11 12">
    <location>
        <position position="199"/>
    </location>
</feature>
<evidence type="ECO:0000256" key="7">
    <source>
        <dbReference type="ARBA" id="ARBA00041129"/>
    </source>
</evidence>
<gene>
    <name evidence="11" type="primary">rlmE</name>
    <name evidence="11" type="synonym">ftsJ</name>
    <name evidence="11" type="synonym">rrmJ</name>
    <name evidence="15" type="ORF">EDD55_10457</name>
</gene>
<evidence type="ECO:0000256" key="13">
    <source>
        <dbReference type="SAM" id="MobiDB-lite"/>
    </source>
</evidence>
<dbReference type="Proteomes" id="UP000295304">
    <property type="component" value="Unassembled WGS sequence"/>
</dbReference>
<feature type="binding site" evidence="11">
    <location>
        <position position="119"/>
    </location>
    <ligand>
        <name>S-adenosyl-L-methionine</name>
        <dbReference type="ChEBI" id="CHEBI:59789"/>
    </ligand>
</feature>
<feature type="region of interest" description="Disordered" evidence="13">
    <location>
        <begin position="1"/>
        <end position="43"/>
    </location>
</feature>
<feature type="binding site" evidence="11">
    <location>
        <position position="159"/>
    </location>
    <ligand>
        <name>S-adenosyl-L-methionine</name>
        <dbReference type="ChEBI" id="CHEBI:59789"/>
    </ligand>
</feature>
<feature type="domain" description="Ribosomal RNA methyltransferase FtsJ" evidence="14">
    <location>
        <begin position="61"/>
        <end position="242"/>
    </location>
</feature>
<dbReference type="PANTHER" id="PTHR10920">
    <property type="entry name" value="RIBOSOMAL RNA METHYLTRANSFERASE"/>
    <property type="match status" value="1"/>
</dbReference>
<reference evidence="15 16" key="1">
    <citation type="submission" date="2019-03" db="EMBL/GenBank/DDBJ databases">
        <title>Genomic Encyclopedia of Type Strains, Phase IV (KMG-IV): sequencing the most valuable type-strain genomes for metagenomic binning, comparative biology and taxonomic classification.</title>
        <authorList>
            <person name="Goeker M."/>
        </authorList>
    </citation>
    <scope>NUCLEOTIDE SEQUENCE [LARGE SCALE GENOMIC DNA]</scope>
    <source>
        <strain evidence="15 16">DSM 101688</strain>
    </source>
</reference>
<dbReference type="EMBL" id="SLZW01000004">
    <property type="protein sequence ID" value="TCS62967.1"/>
    <property type="molecule type" value="Genomic_DNA"/>
</dbReference>
<keyword evidence="11" id="KW-0963">Cytoplasm</keyword>
<evidence type="ECO:0000313" key="16">
    <source>
        <dbReference type="Proteomes" id="UP000295304"/>
    </source>
</evidence>
<keyword evidence="1 11" id="KW-0698">rRNA processing</keyword>
<dbReference type="GO" id="GO:0005737">
    <property type="term" value="C:cytoplasm"/>
    <property type="evidence" value="ECO:0007669"/>
    <property type="project" value="UniProtKB-SubCell"/>
</dbReference>
<feature type="binding site" evidence="11">
    <location>
        <position position="135"/>
    </location>
    <ligand>
        <name>S-adenosyl-L-methionine</name>
        <dbReference type="ChEBI" id="CHEBI:59789"/>
    </ligand>
</feature>
<name>A0A4R3JBG5_9PROT</name>
<dbReference type="InterPro" id="IPR015507">
    <property type="entry name" value="rRNA-MeTfrase_E"/>
</dbReference>
<evidence type="ECO:0000256" key="4">
    <source>
        <dbReference type="ARBA" id="ARBA00022691"/>
    </source>
</evidence>
<dbReference type="Gene3D" id="3.40.50.150">
    <property type="entry name" value="Vaccinia Virus protein VP39"/>
    <property type="match status" value="1"/>
</dbReference>
<dbReference type="SUPFAM" id="SSF53335">
    <property type="entry name" value="S-adenosyl-L-methionine-dependent methyltransferases"/>
    <property type="match status" value="1"/>
</dbReference>
<evidence type="ECO:0000256" key="1">
    <source>
        <dbReference type="ARBA" id="ARBA00022552"/>
    </source>
</evidence>
<dbReference type="InterPro" id="IPR002877">
    <property type="entry name" value="RNA_MeTrfase_FtsJ_dom"/>
</dbReference>
<dbReference type="Pfam" id="PF01728">
    <property type="entry name" value="FtsJ"/>
    <property type="match status" value="1"/>
</dbReference>
<feature type="compositionally biased region" description="Basic residues" evidence="13">
    <location>
        <begin position="29"/>
        <end position="39"/>
    </location>
</feature>
<keyword evidence="16" id="KW-1185">Reference proteome</keyword>
<dbReference type="PANTHER" id="PTHR10920:SF18">
    <property type="entry name" value="RRNA METHYLTRANSFERASE 2, MITOCHONDRIAL"/>
    <property type="match status" value="1"/>
</dbReference>
<evidence type="ECO:0000256" key="3">
    <source>
        <dbReference type="ARBA" id="ARBA00022679"/>
    </source>
</evidence>
<feature type="binding site" evidence="11">
    <location>
        <position position="95"/>
    </location>
    <ligand>
        <name>S-adenosyl-L-methionine</name>
        <dbReference type="ChEBI" id="CHEBI:59789"/>
    </ligand>
</feature>
<feature type="binding site" evidence="11">
    <location>
        <position position="93"/>
    </location>
    <ligand>
        <name>S-adenosyl-L-methionine</name>
        <dbReference type="ChEBI" id="CHEBI:59789"/>
    </ligand>
</feature>
<keyword evidence="2 11" id="KW-0489">Methyltransferase</keyword>
<dbReference type="OrthoDB" id="9790080at2"/>
<dbReference type="HAMAP" id="MF_01547">
    <property type="entry name" value="RNA_methyltr_E"/>
    <property type="match status" value="1"/>
</dbReference>
<comment type="catalytic activity">
    <reaction evidence="10 11">
        <text>uridine(2552) in 23S rRNA + S-adenosyl-L-methionine = 2'-O-methyluridine(2552) in 23S rRNA + S-adenosyl-L-homocysteine + H(+)</text>
        <dbReference type="Rhea" id="RHEA:42720"/>
        <dbReference type="Rhea" id="RHEA-COMP:10202"/>
        <dbReference type="Rhea" id="RHEA-COMP:10203"/>
        <dbReference type="ChEBI" id="CHEBI:15378"/>
        <dbReference type="ChEBI" id="CHEBI:57856"/>
        <dbReference type="ChEBI" id="CHEBI:59789"/>
        <dbReference type="ChEBI" id="CHEBI:65315"/>
        <dbReference type="ChEBI" id="CHEBI:74478"/>
        <dbReference type="EC" id="2.1.1.166"/>
    </reaction>
</comment>
<evidence type="ECO:0000313" key="15">
    <source>
        <dbReference type="EMBL" id="TCS62967.1"/>
    </source>
</evidence>
<protein>
    <recommendedName>
        <fullName evidence="7 11">Ribosomal RNA large subunit methyltransferase E</fullName>
        <ecNumber evidence="6 11">2.1.1.166</ecNumber>
    </recommendedName>
    <alternativeName>
        <fullName evidence="9 11">23S rRNA Um2552 methyltransferase</fullName>
    </alternativeName>
    <alternativeName>
        <fullName evidence="8 11">rRNA (uridine-2'-O-)-methyltransferase</fullName>
    </alternativeName>
</protein>
<dbReference type="AlphaFoldDB" id="A0A4R3JBG5"/>
<comment type="subcellular location">
    <subcellularLocation>
        <location evidence="11">Cytoplasm</location>
    </subcellularLocation>
</comment>
<comment type="function">
    <text evidence="5 11">Specifically methylates the uridine in position 2552 of 23S rRNA at the 2'-O position of the ribose in the fully assembled 50S ribosomal subunit.</text>
</comment>
<organism evidence="15 16">
    <name type="scientific">Varunaivibrio sulfuroxidans</name>
    <dbReference type="NCBI Taxonomy" id="1773489"/>
    <lineage>
        <taxon>Bacteria</taxon>
        <taxon>Pseudomonadati</taxon>
        <taxon>Pseudomonadota</taxon>
        <taxon>Alphaproteobacteria</taxon>
        <taxon>Rhodospirillales</taxon>
        <taxon>Magnetovibrionaceae</taxon>
        <taxon>Varunaivibrio</taxon>
    </lineage>
</organism>